<dbReference type="InterPro" id="IPR020476">
    <property type="entry name" value="Nudix_hydrolase"/>
</dbReference>
<organism evidence="6 7">
    <name type="scientific">Tranquillimonas rosea</name>
    <dbReference type="NCBI Taxonomy" id="641238"/>
    <lineage>
        <taxon>Bacteria</taxon>
        <taxon>Pseudomonadati</taxon>
        <taxon>Pseudomonadota</taxon>
        <taxon>Alphaproteobacteria</taxon>
        <taxon>Rhodobacterales</taxon>
        <taxon>Roseobacteraceae</taxon>
        <taxon>Tranquillimonas</taxon>
    </lineage>
</organism>
<dbReference type="RefSeq" id="WP_092692813.1">
    <property type="nucleotide sequence ID" value="NZ_CBDDGO010000004.1"/>
</dbReference>
<dbReference type="GO" id="GO:0019693">
    <property type="term" value="P:ribose phosphate metabolic process"/>
    <property type="evidence" value="ECO:0007669"/>
    <property type="project" value="TreeGrafter"/>
</dbReference>
<dbReference type="CDD" id="cd03671">
    <property type="entry name" value="NUDIX_Ap4A_hydrolase_plant_like"/>
    <property type="match status" value="1"/>
</dbReference>
<dbReference type="PROSITE" id="PS00893">
    <property type="entry name" value="NUDIX_BOX"/>
    <property type="match status" value="1"/>
</dbReference>
<dbReference type="GO" id="GO:0008893">
    <property type="term" value="F:guanosine-3',5'-bis(diphosphate) 3'-diphosphatase activity"/>
    <property type="evidence" value="ECO:0007669"/>
    <property type="project" value="TreeGrafter"/>
</dbReference>
<dbReference type="PRINTS" id="PR00502">
    <property type="entry name" value="NUDIXFAMILY"/>
</dbReference>
<sequence length="164" mass="18421">MSREGNRAVAPETLPYRPCVGVMLADAGGRVFAGERIDTPGAWQMPQGGIDPGETPRDAALRELGEEIGVMPDLVTVEAEHPDWISYDLPPDLIGRVWGGKFRGQTQRWFLMRFEGRDSDIRIETAHPEFSAWTWLGPDEVLDSIVPFKRPVYAQVLEVFRSQL</sequence>
<dbReference type="PANTHER" id="PTHR11839:SF22">
    <property type="entry name" value="NUDIX HYDROLASE 26, CHLOROPLASTIC"/>
    <property type="match status" value="1"/>
</dbReference>
<dbReference type="PROSITE" id="PS51462">
    <property type="entry name" value="NUDIX"/>
    <property type="match status" value="1"/>
</dbReference>
<dbReference type="STRING" id="641238.SAMN04490244_105100"/>
<dbReference type="EMBL" id="FOGU01000005">
    <property type="protein sequence ID" value="SES05632.1"/>
    <property type="molecule type" value="Genomic_DNA"/>
</dbReference>
<comment type="function">
    <text evidence="4">Accelerates the degradation of transcripts by removing pyrophosphate from the 5'-end of triphosphorylated RNA, leading to a more labile monophosphorylated state that can stimulate subsequent ribonuclease cleavage.</text>
</comment>
<dbReference type="OrthoDB" id="9816040at2"/>
<keyword evidence="7" id="KW-1185">Reference proteome</keyword>
<evidence type="ECO:0000256" key="3">
    <source>
        <dbReference type="ARBA" id="ARBA00022801"/>
    </source>
</evidence>
<feature type="domain" description="Nudix hydrolase" evidence="5">
    <location>
        <begin position="15"/>
        <end position="158"/>
    </location>
</feature>
<dbReference type="Gene3D" id="3.90.79.10">
    <property type="entry name" value="Nucleoside Triphosphate Pyrophosphohydrolase"/>
    <property type="match status" value="1"/>
</dbReference>
<proteinExistence type="inferred from homology"/>
<dbReference type="NCBIfam" id="NF001938">
    <property type="entry name" value="PRK00714.1-5"/>
    <property type="match status" value="1"/>
</dbReference>
<reference evidence="6 7" key="1">
    <citation type="submission" date="2016-10" db="EMBL/GenBank/DDBJ databases">
        <authorList>
            <person name="de Groot N.N."/>
        </authorList>
    </citation>
    <scope>NUCLEOTIDE SEQUENCE [LARGE SCALE GENOMIC DNA]</scope>
    <source>
        <strain evidence="6 7">DSM 23042</strain>
    </source>
</reference>
<dbReference type="Pfam" id="PF00293">
    <property type="entry name" value="NUDIX"/>
    <property type="match status" value="1"/>
</dbReference>
<gene>
    <name evidence="4" type="primary">rppH</name>
    <name evidence="4" type="synonym">nudH</name>
    <name evidence="6" type="ORF">SAMN04490244_105100</name>
</gene>
<protein>
    <recommendedName>
        <fullName evidence="4">RNA pyrophosphohydrolase</fullName>
        <ecNumber evidence="4">3.6.1.-</ecNumber>
    </recommendedName>
    <alternativeName>
        <fullName evidence="4">(Di)nucleoside polyphosphate hydrolase</fullName>
    </alternativeName>
</protein>
<keyword evidence="3 4" id="KW-0378">Hydrolase</keyword>
<name>A0A1H9U8I0_9RHOB</name>
<dbReference type="SUPFAM" id="SSF55811">
    <property type="entry name" value="Nudix"/>
    <property type="match status" value="1"/>
</dbReference>
<dbReference type="InterPro" id="IPR000086">
    <property type="entry name" value="NUDIX_hydrolase_dom"/>
</dbReference>
<dbReference type="GO" id="GO:0034432">
    <property type="term" value="F:bis(5'-adenosyl)-pentaphosphatase activity"/>
    <property type="evidence" value="ECO:0007669"/>
    <property type="project" value="TreeGrafter"/>
</dbReference>
<dbReference type="InterPro" id="IPR015797">
    <property type="entry name" value="NUDIX_hydrolase-like_dom_sf"/>
</dbReference>
<dbReference type="Proteomes" id="UP000198885">
    <property type="component" value="Unassembled WGS sequence"/>
</dbReference>
<dbReference type="PANTHER" id="PTHR11839">
    <property type="entry name" value="UDP/ADP-SUGAR PYROPHOSPHATASE"/>
    <property type="match status" value="1"/>
</dbReference>
<dbReference type="AlphaFoldDB" id="A0A1H9U8I0"/>
<dbReference type="InterPro" id="IPR020084">
    <property type="entry name" value="NUDIX_hydrolase_CS"/>
</dbReference>
<dbReference type="NCBIfam" id="NF001936">
    <property type="entry name" value="PRK00714.1-3"/>
    <property type="match status" value="1"/>
</dbReference>
<dbReference type="EC" id="3.6.1.-" evidence="4"/>
<comment type="cofactor">
    <cofactor evidence="2">
        <name>Mg(2+)</name>
        <dbReference type="ChEBI" id="CHEBI:18420"/>
    </cofactor>
</comment>
<accession>A0A1H9U8I0</accession>
<comment type="cofactor">
    <cofactor evidence="1">
        <name>Mn(2+)</name>
        <dbReference type="ChEBI" id="CHEBI:29035"/>
    </cofactor>
</comment>
<comment type="cofactor">
    <cofactor evidence="4">
        <name>a divalent metal cation</name>
        <dbReference type="ChEBI" id="CHEBI:60240"/>
    </cofactor>
</comment>
<evidence type="ECO:0000313" key="7">
    <source>
        <dbReference type="Proteomes" id="UP000198885"/>
    </source>
</evidence>
<comment type="similarity">
    <text evidence="4">Belongs to the Nudix hydrolase family. RppH subfamily.</text>
</comment>
<dbReference type="GO" id="GO:0006753">
    <property type="term" value="P:nucleoside phosphate metabolic process"/>
    <property type="evidence" value="ECO:0007669"/>
    <property type="project" value="TreeGrafter"/>
</dbReference>
<evidence type="ECO:0000313" key="6">
    <source>
        <dbReference type="EMBL" id="SES05632.1"/>
    </source>
</evidence>
<evidence type="ECO:0000256" key="2">
    <source>
        <dbReference type="ARBA" id="ARBA00001946"/>
    </source>
</evidence>
<evidence type="ECO:0000259" key="5">
    <source>
        <dbReference type="PROSITE" id="PS51462"/>
    </source>
</evidence>
<evidence type="ECO:0000256" key="4">
    <source>
        <dbReference type="HAMAP-Rule" id="MF_00298"/>
    </source>
</evidence>
<feature type="short sequence motif" description="Nudix box" evidence="4">
    <location>
        <begin position="48"/>
        <end position="69"/>
    </location>
</feature>
<dbReference type="HAMAP" id="MF_00298">
    <property type="entry name" value="Nudix_RppH"/>
    <property type="match status" value="1"/>
</dbReference>
<dbReference type="InterPro" id="IPR022927">
    <property type="entry name" value="RppH"/>
</dbReference>
<evidence type="ECO:0000256" key="1">
    <source>
        <dbReference type="ARBA" id="ARBA00001936"/>
    </source>
</evidence>